<keyword evidence="3" id="KW-1185">Reference proteome</keyword>
<gene>
    <name evidence="2" type="ORF">F0L68_39135</name>
</gene>
<dbReference type="Proteomes" id="UP000323454">
    <property type="component" value="Unassembled WGS sequence"/>
</dbReference>
<accession>A0A5B2WHE2</accession>
<proteinExistence type="predicted"/>
<dbReference type="RefSeq" id="WP_149854978.1">
    <property type="nucleotide sequence ID" value="NZ_VUOB01000093.1"/>
</dbReference>
<reference evidence="2 3" key="1">
    <citation type="submission" date="2019-09" db="EMBL/GenBank/DDBJ databases">
        <title>Goodfellowia gen. nov., a new genus of the Pseudonocardineae related to Actinoalloteichus, containing Goodfellowia coeruleoviolacea gen. nov., comb. nov. gen. nov., comb. nov.</title>
        <authorList>
            <person name="Labeda D."/>
        </authorList>
    </citation>
    <scope>NUCLEOTIDE SEQUENCE [LARGE SCALE GENOMIC DNA]</scope>
    <source>
        <strain evidence="2 3">AN110305</strain>
    </source>
</reference>
<evidence type="ECO:0000313" key="3">
    <source>
        <dbReference type="Proteomes" id="UP000323454"/>
    </source>
</evidence>
<protein>
    <submittedName>
        <fullName evidence="2">Uncharacterized protein</fullName>
    </submittedName>
</protein>
<feature type="transmembrane region" description="Helical" evidence="1">
    <location>
        <begin position="12"/>
        <end position="31"/>
    </location>
</feature>
<comment type="caution">
    <text evidence="2">The sequence shown here is derived from an EMBL/GenBank/DDBJ whole genome shotgun (WGS) entry which is preliminary data.</text>
</comment>
<sequence length="151" mass="16026">MVTRQRSRKRVWIAAVVVPALAGGTVTYLMVRGRTTASTEATAPGQCPDLGAVPCLSDNPVVAVPLAGGRLRLAYAGDRLDGGPIEQATRHGWTLDGHHTYLPDRGLLLLGDGRTRSVPAAARTSQGQRTLLVWSNTAKPGDYSFHVTPTS</sequence>
<reference evidence="2 3" key="2">
    <citation type="submission" date="2019-09" db="EMBL/GenBank/DDBJ databases">
        <authorList>
            <person name="Jin C."/>
        </authorList>
    </citation>
    <scope>NUCLEOTIDE SEQUENCE [LARGE SCALE GENOMIC DNA]</scope>
    <source>
        <strain evidence="2 3">AN110305</strain>
    </source>
</reference>
<evidence type="ECO:0000256" key="1">
    <source>
        <dbReference type="SAM" id="Phobius"/>
    </source>
</evidence>
<keyword evidence="1" id="KW-0812">Transmembrane</keyword>
<dbReference type="AlphaFoldDB" id="A0A5B2WHE2"/>
<dbReference type="EMBL" id="VUOB01000093">
    <property type="protein sequence ID" value="KAA2250160.1"/>
    <property type="molecule type" value="Genomic_DNA"/>
</dbReference>
<evidence type="ECO:0000313" key="2">
    <source>
        <dbReference type="EMBL" id="KAA2250160.1"/>
    </source>
</evidence>
<keyword evidence="1" id="KW-1133">Transmembrane helix</keyword>
<name>A0A5B2WHE2_9PSEU</name>
<keyword evidence="1" id="KW-0472">Membrane</keyword>
<organism evidence="2 3">
    <name type="scientific">Solihabitans fulvus</name>
    <dbReference type="NCBI Taxonomy" id="1892852"/>
    <lineage>
        <taxon>Bacteria</taxon>
        <taxon>Bacillati</taxon>
        <taxon>Actinomycetota</taxon>
        <taxon>Actinomycetes</taxon>
        <taxon>Pseudonocardiales</taxon>
        <taxon>Pseudonocardiaceae</taxon>
        <taxon>Solihabitans</taxon>
    </lineage>
</organism>